<dbReference type="Gene3D" id="3.40.50.720">
    <property type="entry name" value="NAD(P)-binding Rossmann-like Domain"/>
    <property type="match status" value="1"/>
</dbReference>
<dbReference type="InterPro" id="IPR036291">
    <property type="entry name" value="NAD(P)-bd_dom_sf"/>
</dbReference>
<dbReference type="Proteomes" id="UP000754563">
    <property type="component" value="Unassembled WGS sequence"/>
</dbReference>
<sequence>MKIDETTKIMLRMHREANNRGLQIYNPYFQQKNINGLYLLLQNPNPGIHVEAIRNFKLAGAITSTFEHDPKLIELMDKLDPIPQEVGKVGIIANEGGKLKGYLQSAYGLKKAIKQHSSLQDKKVVIMGAGDVIHGFLHLLTLEDVQPASIEIYNRTLGHAEKLGNSYSLVTRVKPLLELKNASGDIFIHATSVGSPWNKEEDYQFTDSFLKGFSLIADTTFVPLQPPLIISANRLGIENSPGHEMFLYQGAMCLEKIMGIDVDLELLNKLIKIDFETNWS</sequence>
<feature type="domain" description="Quinate/shikimate 5-dehydrogenase/glutamyl-tRNA reductase" evidence="1">
    <location>
        <begin position="112"/>
        <end position="201"/>
    </location>
</feature>
<dbReference type="PANTHER" id="PTHR21089:SF1">
    <property type="entry name" value="BIFUNCTIONAL 3-DEHYDROQUINATE DEHYDRATASE_SHIKIMATE DEHYDROGENASE, CHLOROPLASTIC"/>
    <property type="match status" value="1"/>
</dbReference>
<dbReference type="GO" id="GO:0019632">
    <property type="term" value="P:shikimate metabolic process"/>
    <property type="evidence" value="ECO:0007669"/>
    <property type="project" value="TreeGrafter"/>
</dbReference>
<dbReference type="InterPro" id="IPR006151">
    <property type="entry name" value="Shikm_DH/Glu-tRNA_Rdtase"/>
</dbReference>
<dbReference type="GO" id="GO:0009423">
    <property type="term" value="P:chorismate biosynthetic process"/>
    <property type="evidence" value="ECO:0007669"/>
    <property type="project" value="TreeGrafter"/>
</dbReference>
<evidence type="ECO:0000313" key="3">
    <source>
        <dbReference type="Proteomes" id="UP000754563"/>
    </source>
</evidence>
<organism evidence="2 3">
    <name type="scientific">Candidatus Dojkabacteria bacterium</name>
    <dbReference type="NCBI Taxonomy" id="2099670"/>
    <lineage>
        <taxon>Bacteria</taxon>
        <taxon>Candidatus Dojkabacteria</taxon>
    </lineage>
</organism>
<dbReference type="AlphaFoldDB" id="A0A955RKA3"/>
<dbReference type="Gene3D" id="3.40.50.10860">
    <property type="entry name" value="Leucine Dehydrogenase, chain A, domain 1"/>
    <property type="match status" value="1"/>
</dbReference>
<accession>A0A955RKA3</accession>
<gene>
    <name evidence="2" type="ORF">KC717_00805</name>
</gene>
<evidence type="ECO:0000259" key="1">
    <source>
        <dbReference type="Pfam" id="PF01488"/>
    </source>
</evidence>
<dbReference type="PANTHER" id="PTHR21089">
    <property type="entry name" value="SHIKIMATE DEHYDROGENASE"/>
    <property type="match status" value="1"/>
</dbReference>
<proteinExistence type="predicted"/>
<comment type="caution">
    <text evidence="2">The sequence shown here is derived from an EMBL/GenBank/DDBJ whole genome shotgun (WGS) entry which is preliminary data.</text>
</comment>
<reference evidence="2" key="2">
    <citation type="journal article" date="2021" name="Microbiome">
        <title>Successional dynamics and alternative stable states in a saline activated sludge microbial community over 9 years.</title>
        <authorList>
            <person name="Wang Y."/>
            <person name="Ye J."/>
            <person name="Ju F."/>
            <person name="Liu L."/>
            <person name="Boyd J.A."/>
            <person name="Deng Y."/>
            <person name="Parks D.H."/>
            <person name="Jiang X."/>
            <person name="Yin X."/>
            <person name="Woodcroft B.J."/>
            <person name="Tyson G.W."/>
            <person name="Hugenholtz P."/>
            <person name="Polz M.F."/>
            <person name="Zhang T."/>
        </authorList>
    </citation>
    <scope>NUCLEOTIDE SEQUENCE</scope>
    <source>
        <strain evidence="2">HKST-UBA11</strain>
    </source>
</reference>
<dbReference type="SUPFAM" id="SSF51735">
    <property type="entry name" value="NAD(P)-binding Rossmann-fold domains"/>
    <property type="match status" value="1"/>
</dbReference>
<dbReference type="Pfam" id="PF01488">
    <property type="entry name" value="Shikimate_DH"/>
    <property type="match status" value="1"/>
</dbReference>
<reference evidence="2" key="1">
    <citation type="submission" date="2020-04" db="EMBL/GenBank/DDBJ databases">
        <authorList>
            <person name="Zhang T."/>
        </authorList>
    </citation>
    <scope>NUCLEOTIDE SEQUENCE</scope>
    <source>
        <strain evidence="2">HKST-UBA11</strain>
    </source>
</reference>
<dbReference type="InterPro" id="IPR022893">
    <property type="entry name" value="Shikimate_DH_fam"/>
</dbReference>
<evidence type="ECO:0000313" key="2">
    <source>
        <dbReference type="EMBL" id="MCA9385168.1"/>
    </source>
</evidence>
<name>A0A955RKA3_9BACT</name>
<dbReference type="GO" id="GO:0004764">
    <property type="term" value="F:shikimate 3-dehydrogenase (NADP+) activity"/>
    <property type="evidence" value="ECO:0007669"/>
    <property type="project" value="InterPro"/>
</dbReference>
<dbReference type="EMBL" id="JAGQLH010000006">
    <property type="protein sequence ID" value="MCA9385168.1"/>
    <property type="molecule type" value="Genomic_DNA"/>
</dbReference>
<protein>
    <recommendedName>
        <fullName evidence="1">Quinate/shikimate 5-dehydrogenase/glutamyl-tRNA reductase domain-containing protein</fullName>
    </recommendedName>
</protein>